<protein>
    <submittedName>
        <fullName evidence="2">Uncharacterized protein</fullName>
    </submittedName>
</protein>
<reference evidence="2" key="2">
    <citation type="journal article" date="2015" name="Data Brief">
        <title>Shoot transcriptome of the giant reed, Arundo donax.</title>
        <authorList>
            <person name="Barrero R.A."/>
            <person name="Guerrero F.D."/>
            <person name="Moolhuijzen P."/>
            <person name="Goolsby J.A."/>
            <person name="Tidwell J."/>
            <person name="Bellgard S.E."/>
            <person name="Bellgard M.I."/>
        </authorList>
    </citation>
    <scope>NUCLEOTIDE SEQUENCE</scope>
    <source>
        <tissue evidence="2">Shoot tissue taken approximately 20 cm above the soil surface</tissue>
    </source>
</reference>
<feature type="region of interest" description="Disordered" evidence="1">
    <location>
        <begin position="1"/>
        <end position="34"/>
    </location>
</feature>
<sequence>MSAPSSGEEGGSHHGSSREGEAPIARSDGEEGCRTWCTTRTTYTPSSIPV</sequence>
<evidence type="ECO:0000313" key="2">
    <source>
        <dbReference type="EMBL" id="JAD70507.1"/>
    </source>
</evidence>
<name>A0A0A9CG85_ARUDO</name>
<feature type="compositionally biased region" description="Basic and acidic residues" evidence="1">
    <location>
        <begin position="10"/>
        <end position="33"/>
    </location>
</feature>
<proteinExistence type="predicted"/>
<reference evidence="2" key="1">
    <citation type="submission" date="2014-09" db="EMBL/GenBank/DDBJ databases">
        <authorList>
            <person name="Magalhaes I.L.F."/>
            <person name="Oliveira U."/>
            <person name="Santos F.R."/>
            <person name="Vidigal T.H.D.A."/>
            <person name="Brescovit A.D."/>
            <person name="Santos A.J."/>
        </authorList>
    </citation>
    <scope>NUCLEOTIDE SEQUENCE</scope>
    <source>
        <tissue evidence="2">Shoot tissue taken approximately 20 cm above the soil surface</tissue>
    </source>
</reference>
<accession>A0A0A9CG85</accession>
<dbReference type="EMBL" id="GBRH01227388">
    <property type="protein sequence ID" value="JAD70507.1"/>
    <property type="molecule type" value="Transcribed_RNA"/>
</dbReference>
<organism evidence="2">
    <name type="scientific">Arundo donax</name>
    <name type="common">Giant reed</name>
    <name type="synonym">Donax arundinaceus</name>
    <dbReference type="NCBI Taxonomy" id="35708"/>
    <lineage>
        <taxon>Eukaryota</taxon>
        <taxon>Viridiplantae</taxon>
        <taxon>Streptophyta</taxon>
        <taxon>Embryophyta</taxon>
        <taxon>Tracheophyta</taxon>
        <taxon>Spermatophyta</taxon>
        <taxon>Magnoliopsida</taxon>
        <taxon>Liliopsida</taxon>
        <taxon>Poales</taxon>
        <taxon>Poaceae</taxon>
        <taxon>PACMAD clade</taxon>
        <taxon>Arundinoideae</taxon>
        <taxon>Arundineae</taxon>
        <taxon>Arundo</taxon>
    </lineage>
</organism>
<dbReference type="AlphaFoldDB" id="A0A0A9CG85"/>
<evidence type="ECO:0000256" key="1">
    <source>
        <dbReference type="SAM" id="MobiDB-lite"/>
    </source>
</evidence>